<gene>
    <name evidence="2" type="ORF">GJU40_07145</name>
</gene>
<accession>A0A7X2LYK8</accession>
<comment type="caution">
    <text evidence="2">The sequence shown here is derived from an EMBL/GenBank/DDBJ whole genome shotgun (WGS) entry which is preliminary data.</text>
</comment>
<evidence type="ECO:0000259" key="1">
    <source>
        <dbReference type="PROSITE" id="PS51186"/>
    </source>
</evidence>
<dbReference type="Proteomes" id="UP000448867">
    <property type="component" value="Unassembled WGS sequence"/>
</dbReference>
<evidence type="ECO:0000313" key="3">
    <source>
        <dbReference type="Proteomes" id="UP000448867"/>
    </source>
</evidence>
<protein>
    <submittedName>
        <fullName evidence="2">GNAT family N-acetyltransferase</fullName>
    </submittedName>
</protein>
<dbReference type="Gene3D" id="3.40.630.30">
    <property type="match status" value="1"/>
</dbReference>
<keyword evidence="2" id="KW-0808">Transferase</keyword>
<dbReference type="RefSeq" id="WP_154307091.1">
    <property type="nucleotide sequence ID" value="NZ_WKKI01000009.1"/>
</dbReference>
<dbReference type="AlphaFoldDB" id="A0A7X2LYK8"/>
<sequence>MNSIAGEMKEFTTEEEALQAWDIMKQLRTNLTRDEYLQLFEEMKKEGYRLFAFLAEGKTAAVAGAAVRTNFYDGKHLFVFDLVTDVNMRSRGYGEALLEYLHNMAEELDCRTVALTSGLQRKEAHRFYEQKMGYNITSYSFKKYLAEE</sequence>
<name>A0A7X2LYK8_9BACI</name>
<dbReference type="EMBL" id="WKKI01000009">
    <property type="protein sequence ID" value="MRX71948.1"/>
    <property type="molecule type" value="Genomic_DNA"/>
</dbReference>
<dbReference type="InterPro" id="IPR000182">
    <property type="entry name" value="GNAT_dom"/>
</dbReference>
<organism evidence="2 3">
    <name type="scientific">Metabacillus lacus</name>
    <dbReference type="NCBI Taxonomy" id="1983721"/>
    <lineage>
        <taxon>Bacteria</taxon>
        <taxon>Bacillati</taxon>
        <taxon>Bacillota</taxon>
        <taxon>Bacilli</taxon>
        <taxon>Bacillales</taxon>
        <taxon>Bacillaceae</taxon>
        <taxon>Metabacillus</taxon>
    </lineage>
</organism>
<reference evidence="2 3" key="1">
    <citation type="submission" date="2019-11" db="EMBL/GenBank/DDBJ databases">
        <title>Bacillus lacus genome.</title>
        <authorList>
            <person name="Allen C.J."/>
            <person name="Newman J.D."/>
        </authorList>
    </citation>
    <scope>NUCLEOTIDE SEQUENCE [LARGE SCALE GENOMIC DNA]</scope>
    <source>
        <strain evidence="2 3">KCTC 33946</strain>
    </source>
</reference>
<proteinExistence type="predicted"/>
<evidence type="ECO:0000313" key="2">
    <source>
        <dbReference type="EMBL" id="MRX71948.1"/>
    </source>
</evidence>
<keyword evidence="3" id="KW-1185">Reference proteome</keyword>
<dbReference type="OrthoDB" id="9805924at2"/>
<feature type="domain" description="N-acetyltransferase" evidence="1">
    <location>
        <begin position="6"/>
        <end position="148"/>
    </location>
</feature>
<dbReference type="Pfam" id="PF00583">
    <property type="entry name" value="Acetyltransf_1"/>
    <property type="match status" value="1"/>
</dbReference>
<dbReference type="InterPro" id="IPR016181">
    <property type="entry name" value="Acyl_CoA_acyltransferase"/>
</dbReference>
<dbReference type="CDD" id="cd04301">
    <property type="entry name" value="NAT_SF"/>
    <property type="match status" value="1"/>
</dbReference>
<dbReference type="GO" id="GO:0016747">
    <property type="term" value="F:acyltransferase activity, transferring groups other than amino-acyl groups"/>
    <property type="evidence" value="ECO:0007669"/>
    <property type="project" value="InterPro"/>
</dbReference>
<dbReference type="SUPFAM" id="SSF55729">
    <property type="entry name" value="Acyl-CoA N-acyltransferases (Nat)"/>
    <property type="match status" value="1"/>
</dbReference>
<dbReference type="PROSITE" id="PS51186">
    <property type="entry name" value="GNAT"/>
    <property type="match status" value="1"/>
</dbReference>